<dbReference type="EMBL" id="SIHJ01000002">
    <property type="protein sequence ID" value="TWT33524.1"/>
    <property type="molecule type" value="Genomic_DNA"/>
</dbReference>
<evidence type="ECO:0000313" key="7">
    <source>
        <dbReference type="Proteomes" id="UP000316714"/>
    </source>
</evidence>
<feature type="region of interest" description="Disordered" evidence="3">
    <location>
        <begin position="268"/>
        <end position="333"/>
    </location>
</feature>
<gene>
    <name evidence="6" type="ORF">KOR34_33560</name>
</gene>
<dbReference type="CDD" id="cd00051">
    <property type="entry name" value="EFh"/>
    <property type="match status" value="1"/>
</dbReference>
<dbReference type="InterPro" id="IPR002048">
    <property type="entry name" value="EF_hand_dom"/>
</dbReference>
<evidence type="ECO:0000313" key="6">
    <source>
        <dbReference type="EMBL" id="TWT33524.1"/>
    </source>
</evidence>
<comment type="caution">
    <text evidence="6">The sequence shown here is derived from an EMBL/GenBank/DDBJ whole genome shotgun (WGS) entry which is preliminary data.</text>
</comment>
<keyword evidence="4" id="KW-0732">Signal</keyword>
<feature type="signal peptide" evidence="4">
    <location>
        <begin position="1"/>
        <end position="25"/>
    </location>
</feature>
<feature type="chain" id="PRO_5022977557" evidence="4">
    <location>
        <begin position="26"/>
        <end position="385"/>
    </location>
</feature>
<evidence type="ECO:0000256" key="1">
    <source>
        <dbReference type="ARBA" id="ARBA00022723"/>
    </source>
</evidence>
<keyword evidence="7" id="KW-1185">Reference proteome</keyword>
<dbReference type="GO" id="GO:0005509">
    <property type="term" value="F:calcium ion binding"/>
    <property type="evidence" value="ECO:0007669"/>
    <property type="project" value="InterPro"/>
</dbReference>
<evidence type="ECO:0000259" key="5">
    <source>
        <dbReference type="PROSITE" id="PS50222"/>
    </source>
</evidence>
<sequence length="385" mass="42510" precursor="true">MSTAMRRTTRLAAGCLLLSALTASADQASDQLFARLDGNSDQVLDPAEVDAEHRRLFDRLLRRADQDGDGRLTPAEFAAGLTPSEPPKPIVDEPVDSNPGADALRLLLLKLDANRDGMLTKAEAPTQLADAYDQLARVVDQDDNNIIIYRELIQAARPATQAAVRIARSERWDVQRELKRIAAEQGDDAKRFDSAPNRRDALASGPRMEDLFKQLDANGDGRLEPAELPEQYRDQLERLVRAADRDNSGDVTLAEFQSQARRAARLLALTESRQRDKSDAGQMDDAMMMGADAPDNRAPRRQADGPAPTKPGAAQPDPRRVVAAMDRNGDGMIQASEATGALQRRFERLDANADGQLDPRELRRAARQLQRGRTDRLRERGDARP</sequence>
<dbReference type="Proteomes" id="UP000316714">
    <property type="component" value="Unassembled WGS sequence"/>
</dbReference>
<evidence type="ECO:0000256" key="3">
    <source>
        <dbReference type="SAM" id="MobiDB-lite"/>
    </source>
</evidence>
<feature type="domain" description="EF-hand" evidence="5">
    <location>
        <begin position="203"/>
        <end position="238"/>
    </location>
</feature>
<feature type="domain" description="EF-hand" evidence="5">
    <location>
        <begin position="52"/>
        <end position="87"/>
    </location>
</feature>
<name>A0A5C5V4Q5_9BACT</name>
<dbReference type="InterPro" id="IPR018247">
    <property type="entry name" value="EF_Hand_1_Ca_BS"/>
</dbReference>
<keyword evidence="2" id="KW-0677">Repeat</keyword>
<dbReference type="SMART" id="SM00054">
    <property type="entry name" value="EFh"/>
    <property type="match status" value="3"/>
</dbReference>
<keyword evidence="1" id="KW-0479">Metal-binding</keyword>
<accession>A0A5C5V4Q5</accession>
<evidence type="ECO:0000256" key="2">
    <source>
        <dbReference type="ARBA" id="ARBA00022737"/>
    </source>
</evidence>
<dbReference type="AlphaFoldDB" id="A0A5C5V4Q5"/>
<evidence type="ECO:0000256" key="4">
    <source>
        <dbReference type="SAM" id="SignalP"/>
    </source>
</evidence>
<feature type="domain" description="EF-hand" evidence="5">
    <location>
        <begin position="337"/>
        <end position="372"/>
    </location>
</feature>
<dbReference type="PANTHER" id="PTHR10827:SF98">
    <property type="entry name" value="45 KDA CALCIUM-BINDING PROTEIN"/>
    <property type="match status" value="1"/>
</dbReference>
<feature type="region of interest" description="Disordered" evidence="3">
    <location>
        <begin position="67"/>
        <end position="89"/>
    </location>
</feature>
<dbReference type="PROSITE" id="PS00018">
    <property type="entry name" value="EF_HAND_1"/>
    <property type="match status" value="4"/>
</dbReference>
<proteinExistence type="predicted"/>
<protein>
    <submittedName>
        <fullName evidence="6">EF hand</fullName>
    </submittedName>
</protein>
<feature type="compositionally biased region" description="Low complexity" evidence="3">
    <location>
        <begin position="280"/>
        <end position="293"/>
    </location>
</feature>
<dbReference type="PANTHER" id="PTHR10827">
    <property type="entry name" value="RETICULOCALBIN"/>
    <property type="match status" value="1"/>
</dbReference>
<organism evidence="6 7">
    <name type="scientific">Posidoniimonas corsicana</name>
    <dbReference type="NCBI Taxonomy" id="1938618"/>
    <lineage>
        <taxon>Bacteria</taxon>
        <taxon>Pseudomonadati</taxon>
        <taxon>Planctomycetota</taxon>
        <taxon>Planctomycetia</taxon>
        <taxon>Pirellulales</taxon>
        <taxon>Lacipirellulaceae</taxon>
        <taxon>Posidoniimonas</taxon>
    </lineage>
</organism>
<feature type="compositionally biased region" description="Basic and acidic residues" evidence="3">
    <location>
        <begin position="294"/>
        <end position="303"/>
    </location>
</feature>
<dbReference type="PROSITE" id="PS50222">
    <property type="entry name" value="EF_HAND_2"/>
    <property type="match status" value="3"/>
</dbReference>
<dbReference type="InterPro" id="IPR011992">
    <property type="entry name" value="EF-hand-dom_pair"/>
</dbReference>
<dbReference type="SUPFAM" id="SSF47473">
    <property type="entry name" value="EF-hand"/>
    <property type="match status" value="2"/>
</dbReference>
<feature type="region of interest" description="Disordered" evidence="3">
    <location>
        <begin position="187"/>
        <end position="208"/>
    </location>
</feature>
<dbReference type="Pfam" id="PF13202">
    <property type="entry name" value="EF-hand_5"/>
    <property type="match status" value="4"/>
</dbReference>
<reference evidence="6 7" key="1">
    <citation type="submission" date="2019-02" db="EMBL/GenBank/DDBJ databases">
        <title>Deep-cultivation of Planctomycetes and their phenomic and genomic characterization uncovers novel biology.</title>
        <authorList>
            <person name="Wiegand S."/>
            <person name="Jogler M."/>
            <person name="Boedeker C."/>
            <person name="Pinto D."/>
            <person name="Vollmers J."/>
            <person name="Rivas-Marin E."/>
            <person name="Kohn T."/>
            <person name="Peeters S.H."/>
            <person name="Heuer A."/>
            <person name="Rast P."/>
            <person name="Oberbeckmann S."/>
            <person name="Bunk B."/>
            <person name="Jeske O."/>
            <person name="Meyerdierks A."/>
            <person name="Storesund J.E."/>
            <person name="Kallscheuer N."/>
            <person name="Luecker S."/>
            <person name="Lage O.M."/>
            <person name="Pohl T."/>
            <person name="Merkel B.J."/>
            <person name="Hornburger P."/>
            <person name="Mueller R.-W."/>
            <person name="Bruemmer F."/>
            <person name="Labrenz M."/>
            <person name="Spormann A.M."/>
            <person name="Op Den Camp H."/>
            <person name="Overmann J."/>
            <person name="Amann R."/>
            <person name="Jetten M.S.M."/>
            <person name="Mascher T."/>
            <person name="Medema M.H."/>
            <person name="Devos D.P."/>
            <person name="Kaster A.-K."/>
            <person name="Ovreas L."/>
            <person name="Rohde M."/>
            <person name="Galperin M.Y."/>
            <person name="Jogler C."/>
        </authorList>
    </citation>
    <scope>NUCLEOTIDE SEQUENCE [LARGE SCALE GENOMIC DNA]</scope>
    <source>
        <strain evidence="6 7">KOR34</strain>
    </source>
</reference>
<dbReference type="Gene3D" id="1.10.238.10">
    <property type="entry name" value="EF-hand"/>
    <property type="match status" value="3"/>
</dbReference>